<gene>
    <name evidence="2" type="ORF">MD535_14355</name>
</gene>
<dbReference type="PANTHER" id="PTHR32060">
    <property type="entry name" value="TAIL-SPECIFIC PROTEASE"/>
    <property type="match status" value="1"/>
</dbReference>
<evidence type="ECO:0000313" key="2">
    <source>
        <dbReference type="EMBL" id="MCW8347184.1"/>
    </source>
</evidence>
<evidence type="ECO:0000313" key="3">
    <source>
        <dbReference type="Proteomes" id="UP001155587"/>
    </source>
</evidence>
<evidence type="ECO:0000259" key="1">
    <source>
        <dbReference type="SMART" id="SM00245"/>
    </source>
</evidence>
<dbReference type="Proteomes" id="UP001155587">
    <property type="component" value="Unassembled WGS sequence"/>
</dbReference>
<dbReference type="PANTHER" id="PTHR32060:SF22">
    <property type="entry name" value="CARBOXYL-TERMINAL-PROCESSING PEPTIDASE 3, CHLOROPLASTIC"/>
    <property type="match status" value="1"/>
</dbReference>
<dbReference type="InterPro" id="IPR029045">
    <property type="entry name" value="ClpP/crotonase-like_dom_sf"/>
</dbReference>
<keyword evidence="3" id="KW-1185">Reference proteome</keyword>
<dbReference type="AlphaFoldDB" id="A0A9X3CQI1"/>
<organism evidence="2 3">
    <name type="scientific">Vibrio qingdaonensis</name>
    <dbReference type="NCBI Taxonomy" id="2829491"/>
    <lineage>
        <taxon>Bacteria</taxon>
        <taxon>Pseudomonadati</taxon>
        <taxon>Pseudomonadota</taxon>
        <taxon>Gammaproteobacteria</taxon>
        <taxon>Vibrionales</taxon>
        <taxon>Vibrionaceae</taxon>
        <taxon>Vibrio</taxon>
    </lineage>
</organism>
<dbReference type="Gene3D" id="3.30.750.44">
    <property type="match status" value="1"/>
</dbReference>
<dbReference type="EMBL" id="JAKRRY010000019">
    <property type="protein sequence ID" value="MCW8347184.1"/>
    <property type="molecule type" value="Genomic_DNA"/>
</dbReference>
<dbReference type="CDD" id="cd07563">
    <property type="entry name" value="Peptidase_S41_IRBP"/>
    <property type="match status" value="1"/>
</dbReference>
<dbReference type="SUPFAM" id="SSF52096">
    <property type="entry name" value="ClpP/crotonase"/>
    <property type="match status" value="1"/>
</dbReference>
<dbReference type="GO" id="GO:0006508">
    <property type="term" value="P:proteolysis"/>
    <property type="evidence" value="ECO:0007669"/>
    <property type="project" value="InterPro"/>
</dbReference>
<comment type="caution">
    <text evidence="2">The sequence shown here is derived from an EMBL/GenBank/DDBJ whole genome shotgun (WGS) entry which is preliminary data.</text>
</comment>
<name>A0A9X3CQI1_9VIBR</name>
<dbReference type="RefSeq" id="WP_265675715.1">
    <property type="nucleotide sequence ID" value="NZ_JAKRRY010000019.1"/>
</dbReference>
<proteinExistence type="predicted"/>
<dbReference type="GO" id="GO:0008236">
    <property type="term" value="F:serine-type peptidase activity"/>
    <property type="evidence" value="ECO:0007669"/>
    <property type="project" value="InterPro"/>
</dbReference>
<dbReference type="Pfam" id="PF03572">
    <property type="entry name" value="Peptidase_S41"/>
    <property type="match status" value="1"/>
</dbReference>
<reference evidence="2" key="1">
    <citation type="submission" date="2022-02" db="EMBL/GenBank/DDBJ databases">
        <title>Vibrio sp. nov, a new bacterium isolated from seawater.</title>
        <authorList>
            <person name="Yuan Y."/>
        </authorList>
    </citation>
    <scope>NUCLEOTIDE SEQUENCE</scope>
    <source>
        <strain evidence="2">ZSDZ65</strain>
    </source>
</reference>
<accession>A0A9X3CQI1</accession>
<protein>
    <submittedName>
        <fullName evidence="2">S41 family peptidase</fullName>
    </submittedName>
</protein>
<feature type="domain" description="Tail specific protease" evidence="1">
    <location>
        <begin position="166"/>
        <end position="405"/>
    </location>
</feature>
<sequence>MTENINRLDVLTPAEKLLGLSLFWREVSYHFAFFDQVPQLNFDEAYQQFIPQVLETASTYEYYRTLQRFCALLQDGHTNVYLPPGLELAYVDSPAIRVIELRQEAIITQVDKKLAEMIPLGSRILAVDGISTPAYLKSEVMPIIASSTEHVRWAEAVAKMLHGGVNTELSLTLQTPSGDQKQCSVIRNERVGGGEMLSLKLPSSQNKRIEYKSLESGIGYVALNDFSHQDVVAQFESYLPHLAKAKGLILDLRFNGGGDSSIGGAILAYLSNQPLVGSRWKTRQHISAYKAWGTMLSEYQEYADDNAWLTGEHGLIEPKADALTECPIFVLIGRGTASAAEDFLVYAQALDTMTTIGEYTYGSTGQPLFRNLPGGGCFRVCTKRDTYADGRDFVGTGIKPDILVSPTYQHLIDGVDYVLETAVELMTRNLQNEDSPLNSTDC</sequence>
<dbReference type="Gene3D" id="3.90.226.10">
    <property type="entry name" value="2-enoyl-CoA Hydratase, Chain A, domain 1"/>
    <property type="match status" value="1"/>
</dbReference>
<dbReference type="SMART" id="SM00245">
    <property type="entry name" value="TSPc"/>
    <property type="match status" value="1"/>
</dbReference>
<dbReference type="InterPro" id="IPR005151">
    <property type="entry name" value="Tail-specific_protease"/>
</dbReference>
<dbReference type="GO" id="GO:0004175">
    <property type="term" value="F:endopeptidase activity"/>
    <property type="evidence" value="ECO:0007669"/>
    <property type="project" value="TreeGrafter"/>
</dbReference>